<dbReference type="GO" id="GO:0031032">
    <property type="term" value="P:actomyosin structure organization"/>
    <property type="evidence" value="ECO:0007669"/>
    <property type="project" value="InterPro"/>
</dbReference>
<evidence type="ECO:0000256" key="2">
    <source>
        <dbReference type="ARBA" id="ARBA00022737"/>
    </source>
</evidence>
<dbReference type="PRINTS" id="PR00889">
    <property type="entry name" value="CALPONIN"/>
</dbReference>
<dbReference type="Gene3D" id="1.10.418.10">
    <property type="entry name" value="Calponin-like domain"/>
    <property type="match status" value="1"/>
</dbReference>
<dbReference type="Ensembl" id="ENSCINT00000024922.2">
    <property type="protein sequence ID" value="ENSCINP00000024676.2"/>
    <property type="gene ID" value="ENSCING00000013442.2"/>
</dbReference>
<dbReference type="InterPro" id="IPR050606">
    <property type="entry name" value="Calponin-like"/>
</dbReference>
<dbReference type="InterPro" id="IPR003096">
    <property type="entry name" value="SM22_calponin"/>
</dbReference>
<dbReference type="GeneTree" id="ENSGT00940000166959"/>
<comment type="similarity">
    <text evidence="1 6">Belongs to the calponin family.</text>
</comment>
<dbReference type="GO" id="GO:0005516">
    <property type="term" value="F:calmodulin binding"/>
    <property type="evidence" value="ECO:0007669"/>
    <property type="project" value="UniProtKB-KW"/>
</dbReference>
<dbReference type="Pfam" id="PF00402">
    <property type="entry name" value="Calponin"/>
    <property type="match status" value="1"/>
</dbReference>
<evidence type="ECO:0000256" key="1">
    <source>
        <dbReference type="ARBA" id="ARBA00009631"/>
    </source>
</evidence>
<dbReference type="PROSITE" id="PS50021">
    <property type="entry name" value="CH"/>
    <property type="match status" value="1"/>
</dbReference>
<dbReference type="PANTHER" id="PTHR47385:SF18">
    <property type="entry name" value="CALPONIN"/>
    <property type="match status" value="1"/>
</dbReference>
<feature type="compositionally biased region" description="Polar residues" evidence="7">
    <location>
        <begin position="172"/>
        <end position="184"/>
    </location>
</feature>
<evidence type="ECO:0000313" key="10">
    <source>
        <dbReference type="Proteomes" id="UP000008144"/>
    </source>
</evidence>
<dbReference type="AlphaFoldDB" id="F6V2S0"/>
<organism evidence="9 10">
    <name type="scientific">Ciona intestinalis</name>
    <name type="common">Transparent sea squirt</name>
    <name type="synonym">Ascidia intestinalis</name>
    <dbReference type="NCBI Taxonomy" id="7719"/>
    <lineage>
        <taxon>Eukaryota</taxon>
        <taxon>Metazoa</taxon>
        <taxon>Chordata</taxon>
        <taxon>Tunicata</taxon>
        <taxon>Ascidiacea</taxon>
        <taxon>Phlebobranchia</taxon>
        <taxon>Cionidae</taxon>
        <taxon>Ciona</taxon>
    </lineage>
</organism>
<evidence type="ECO:0000256" key="7">
    <source>
        <dbReference type="SAM" id="MobiDB-lite"/>
    </source>
</evidence>
<dbReference type="STRING" id="7719.ENSCINP00000024676"/>
<evidence type="ECO:0000256" key="3">
    <source>
        <dbReference type="ARBA" id="ARBA00022860"/>
    </source>
</evidence>
<feature type="region of interest" description="Disordered" evidence="7">
    <location>
        <begin position="170"/>
        <end position="193"/>
    </location>
</feature>
<dbReference type="GO" id="GO:0051015">
    <property type="term" value="F:actin filament binding"/>
    <property type="evidence" value="ECO:0000318"/>
    <property type="project" value="GO_Central"/>
</dbReference>
<dbReference type="InterPro" id="IPR000557">
    <property type="entry name" value="Calponin_repeat"/>
</dbReference>
<dbReference type="PRINTS" id="PR00888">
    <property type="entry name" value="SM22CALPONIN"/>
</dbReference>
<dbReference type="EMBL" id="EAAA01002033">
    <property type="status" value="NOT_ANNOTATED_CDS"/>
    <property type="molecule type" value="Genomic_DNA"/>
</dbReference>
<protein>
    <recommendedName>
        <fullName evidence="6">Calponin</fullName>
    </recommendedName>
</protein>
<proteinExistence type="inferred from homology"/>
<keyword evidence="4 6" id="KW-0009">Actin-binding</keyword>
<keyword evidence="10" id="KW-1185">Reference proteome</keyword>
<dbReference type="InterPro" id="IPR036872">
    <property type="entry name" value="CH_dom_sf"/>
</dbReference>
<dbReference type="HOGENOM" id="CLU_055232_1_1_1"/>
<dbReference type="Proteomes" id="UP000008144">
    <property type="component" value="Chromosome 4"/>
</dbReference>
<dbReference type="InterPro" id="IPR001997">
    <property type="entry name" value="Calponin/LIMCH1"/>
</dbReference>
<dbReference type="PANTHER" id="PTHR47385">
    <property type="entry name" value="CALPONIN"/>
    <property type="match status" value="1"/>
</dbReference>
<dbReference type="PROSITE" id="PS51122">
    <property type="entry name" value="CALPONIN_2"/>
    <property type="match status" value="1"/>
</dbReference>
<keyword evidence="2" id="KW-0677">Repeat</keyword>
<name>F6V2S0_CIOIN</name>
<evidence type="ECO:0000313" key="9">
    <source>
        <dbReference type="Ensembl" id="ENSCINP00000024676.2"/>
    </source>
</evidence>
<dbReference type="Pfam" id="PF00307">
    <property type="entry name" value="CH"/>
    <property type="match status" value="1"/>
</dbReference>
<accession>F6V2S0</accession>
<dbReference type="InParanoid" id="F6V2S0"/>
<dbReference type="SMART" id="SM00033">
    <property type="entry name" value="CH"/>
    <property type="match status" value="1"/>
</dbReference>
<dbReference type="InterPro" id="IPR001715">
    <property type="entry name" value="CH_dom"/>
</dbReference>
<evidence type="ECO:0000259" key="8">
    <source>
        <dbReference type="PROSITE" id="PS50021"/>
    </source>
</evidence>
<dbReference type="PROSITE" id="PS01052">
    <property type="entry name" value="CALPONIN_1"/>
    <property type="match status" value="1"/>
</dbReference>
<reference evidence="9" key="3">
    <citation type="submission" date="2025-08" db="UniProtKB">
        <authorList>
            <consortium name="Ensembl"/>
        </authorList>
    </citation>
    <scope>IDENTIFICATION</scope>
</reference>
<evidence type="ECO:0000256" key="5">
    <source>
        <dbReference type="ARBA" id="ARBA00025109"/>
    </source>
</evidence>
<dbReference type="GO" id="GO:0015629">
    <property type="term" value="C:actin cytoskeleton"/>
    <property type="evidence" value="ECO:0000318"/>
    <property type="project" value="GO_Central"/>
</dbReference>
<reference evidence="9" key="4">
    <citation type="submission" date="2025-09" db="UniProtKB">
        <authorList>
            <consortium name="Ensembl"/>
        </authorList>
    </citation>
    <scope>IDENTIFICATION</scope>
</reference>
<feature type="domain" description="Calponin-homology (CH)" evidence="8">
    <location>
        <begin position="24"/>
        <end position="134"/>
    </location>
</feature>
<evidence type="ECO:0000256" key="4">
    <source>
        <dbReference type="ARBA" id="ARBA00023203"/>
    </source>
</evidence>
<dbReference type="GO" id="GO:0007015">
    <property type="term" value="P:actin filament organization"/>
    <property type="evidence" value="ECO:0000318"/>
    <property type="project" value="GO_Central"/>
</dbReference>
<reference evidence="10" key="1">
    <citation type="journal article" date="2002" name="Science">
        <title>The draft genome of Ciona intestinalis: insights into chordate and vertebrate origins.</title>
        <authorList>
            <person name="Dehal P."/>
            <person name="Satou Y."/>
            <person name="Campbell R.K."/>
            <person name="Chapman J."/>
            <person name="Degnan B."/>
            <person name="De Tomaso A."/>
            <person name="Davidson B."/>
            <person name="Di Gregorio A."/>
            <person name="Gelpke M."/>
            <person name="Goodstein D.M."/>
            <person name="Harafuji N."/>
            <person name="Hastings K.E."/>
            <person name="Ho I."/>
            <person name="Hotta K."/>
            <person name="Huang W."/>
            <person name="Kawashima T."/>
            <person name="Lemaire P."/>
            <person name="Martinez D."/>
            <person name="Meinertzhagen I.A."/>
            <person name="Necula S."/>
            <person name="Nonaka M."/>
            <person name="Putnam N."/>
            <person name="Rash S."/>
            <person name="Saiga H."/>
            <person name="Satake M."/>
            <person name="Terry A."/>
            <person name="Yamada L."/>
            <person name="Wang H.G."/>
            <person name="Awazu S."/>
            <person name="Azumi K."/>
            <person name="Boore J."/>
            <person name="Branno M."/>
            <person name="Chin-Bow S."/>
            <person name="DeSantis R."/>
            <person name="Doyle S."/>
            <person name="Francino P."/>
            <person name="Keys D.N."/>
            <person name="Haga S."/>
            <person name="Hayashi H."/>
            <person name="Hino K."/>
            <person name="Imai K.S."/>
            <person name="Inaba K."/>
            <person name="Kano S."/>
            <person name="Kobayashi K."/>
            <person name="Kobayashi M."/>
            <person name="Lee B.I."/>
            <person name="Makabe K.W."/>
            <person name="Manohar C."/>
            <person name="Matassi G."/>
            <person name="Medina M."/>
            <person name="Mochizuki Y."/>
            <person name="Mount S."/>
            <person name="Morishita T."/>
            <person name="Miura S."/>
            <person name="Nakayama A."/>
            <person name="Nishizaka S."/>
            <person name="Nomoto H."/>
            <person name="Ohta F."/>
            <person name="Oishi K."/>
            <person name="Rigoutsos I."/>
            <person name="Sano M."/>
            <person name="Sasaki A."/>
            <person name="Sasakura Y."/>
            <person name="Shoguchi E."/>
            <person name="Shin-i T."/>
            <person name="Spagnuolo A."/>
            <person name="Stainier D."/>
            <person name="Suzuki M.M."/>
            <person name="Tassy O."/>
            <person name="Takatori N."/>
            <person name="Tokuoka M."/>
            <person name="Yagi K."/>
            <person name="Yoshizaki F."/>
            <person name="Wada S."/>
            <person name="Zhang C."/>
            <person name="Hyatt P.D."/>
            <person name="Larimer F."/>
            <person name="Detter C."/>
            <person name="Doggett N."/>
            <person name="Glavina T."/>
            <person name="Hawkins T."/>
            <person name="Richardson P."/>
            <person name="Lucas S."/>
            <person name="Kohara Y."/>
            <person name="Levine M."/>
            <person name="Satoh N."/>
            <person name="Rokhsar D.S."/>
        </authorList>
    </citation>
    <scope>NUCLEOTIDE SEQUENCE [LARGE SCALE GENOMIC DNA]</scope>
</reference>
<sequence>MAQREKGYGLSREIANKLNAKYDADDEKTVVAWIASVIHYNGAVPSGKDAVHTWLRDGNILCSVINTLKPGTIRKLKKNAMRKNKEQENISFFLKAAEDFGVQKTDLFQTVDLYEQQNMAQVLSTIYKLDSAAQKKGYSTGATIGVKIADKNIRNHDEAKLKEGRNVIGLQMGTNKGPSQSGQNFGMERKIRD</sequence>
<keyword evidence="3 6" id="KW-0112">Calmodulin-binding</keyword>
<evidence type="ECO:0000256" key="6">
    <source>
        <dbReference type="RuleBase" id="RU361224"/>
    </source>
</evidence>
<comment type="function">
    <text evidence="5 6">Thin filament-associated protein that is implicated in the regulation and modulation of smooth muscle contraction. It is capable of binding to actin, calmodulin and tropomyosin. The interaction of calponin with actin inhibits the actomyosin Mg-ATPase activity.</text>
</comment>
<reference evidence="9" key="2">
    <citation type="journal article" date="2008" name="Genome Biol.">
        <title>Improved genome assembly and evidence-based global gene model set for the chordate Ciona intestinalis: new insight into intron and operon populations.</title>
        <authorList>
            <person name="Satou Y."/>
            <person name="Mineta K."/>
            <person name="Ogasawara M."/>
            <person name="Sasakura Y."/>
            <person name="Shoguchi E."/>
            <person name="Ueno K."/>
            <person name="Yamada L."/>
            <person name="Matsumoto J."/>
            <person name="Wasserscheid J."/>
            <person name="Dewar K."/>
            <person name="Wiley G.B."/>
            <person name="Macmil S.L."/>
            <person name="Roe B.A."/>
            <person name="Zeller R.W."/>
            <person name="Hastings K.E."/>
            <person name="Lemaire P."/>
            <person name="Lindquist E."/>
            <person name="Endo T."/>
            <person name="Hotta K."/>
            <person name="Inaba K."/>
        </authorList>
    </citation>
    <scope>NUCLEOTIDE SEQUENCE [LARGE SCALE GENOMIC DNA]</scope>
    <source>
        <strain evidence="9">wild type</strain>
    </source>
</reference>
<dbReference type="FunCoup" id="F6V2S0">
    <property type="interactions" value="35"/>
</dbReference>
<dbReference type="SUPFAM" id="SSF47576">
    <property type="entry name" value="Calponin-homology domain, CH-domain"/>
    <property type="match status" value="1"/>
</dbReference>
<dbReference type="OMA" id="LVEWTIV"/>